<feature type="domain" description="Reverse transcriptase Ty1/copia-type" evidence="1">
    <location>
        <begin position="77"/>
        <end position="159"/>
    </location>
</feature>
<comment type="caution">
    <text evidence="2">The sequence shown here is derived from an EMBL/GenBank/DDBJ whole genome shotgun (WGS) entry which is preliminary data.</text>
</comment>
<sequence>MEREIQALKLNNTWEIVDLPPGHKPIGCKWVFKIKRKPDESIYKYKARLVAKGYNQTEGLDYFDSFHQLQTFFKAIKYGFKQSYHDSCLFVYKTTDVFMILIIYVDDILITGTLEEEMLAVKKFLHDQFTIKNLGVVKFFLGIEIARSHSVYAKSNTNHWKAAQHVVKYLVGTKEHGMFYAAQNDMKQAIIERSSSEAGYRSAH</sequence>
<dbReference type="AlphaFoldDB" id="A0AAV3RX18"/>
<dbReference type="InterPro" id="IPR043502">
    <property type="entry name" value="DNA/RNA_pol_sf"/>
</dbReference>
<gene>
    <name evidence="2" type="ORF">LIER_33556</name>
</gene>
<evidence type="ECO:0000259" key="1">
    <source>
        <dbReference type="Pfam" id="PF07727"/>
    </source>
</evidence>
<evidence type="ECO:0000313" key="3">
    <source>
        <dbReference type="Proteomes" id="UP001454036"/>
    </source>
</evidence>
<dbReference type="InterPro" id="IPR013103">
    <property type="entry name" value="RVT_2"/>
</dbReference>
<accession>A0AAV3RX18</accession>
<reference evidence="2 3" key="1">
    <citation type="submission" date="2024-01" db="EMBL/GenBank/DDBJ databases">
        <title>The complete chloroplast genome sequence of Lithospermum erythrorhizon: insights into the phylogenetic relationship among Boraginaceae species and the maternal lineages of purple gromwells.</title>
        <authorList>
            <person name="Okada T."/>
            <person name="Watanabe K."/>
        </authorList>
    </citation>
    <scope>NUCLEOTIDE SEQUENCE [LARGE SCALE GENOMIC DNA]</scope>
</reference>
<dbReference type="Proteomes" id="UP001454036">
    <property type="component" value="Unassembled WGS sequence"/>
</dbReference>
<dbReference type="SUPFAM" id="SSF56672">
    <property type="entry name" value="DNA/RNA polymerases"/>
    <property type="match status" value="1"/>
</dbReference>
<dbReference type="EMBL" id="BAABME010013524">
    <property type="protein sequence ID" value="GAA0186268.1"/>
    <property type="molecule type" value="Genomic_DNA"/>
</dbReference>
<name>A0AAV3RX18_LITER</name>
<dbReference type="Pfam" id="PF07727">
    <property type="entry name" value="RVT_2"/>
    <property type="match status" value="2"/>
</dbReference>
<evidence type="ECO:0000313" key="2">
    <source>
        <dbReference type="EMBL" id="GAA0186268.1"/>
    </source>
</evidence>
<proteinExistence type="predicted"/>
<organism evidence="2 3">
    <name type="scientific">Lithospermum erythrorhizon</name>
    <name type="common">Purple gromwell</name>
    <name type="synonym">Lithospermum officinale var. erythrorhizon</name>
    <dbReference type="NCBI Taxonomy" id="34254"/>
    <lineage>
        <taxon>Eukaryota</taxon>
        <taxon>Viridiplantae</taxon>
        <taxon>Streptophyta</taxon>
        <taxon>Embryophyta</taxon>
        <taxon>Tracheophyta</taxon>
        <taxon>Spermatophyta</taxon>
        <taxon>Magnoliopsida</taxon>
        <taxon>eudicotyledons</taxon>
        <taxon>Gunneridae</taxon>
        <taxon>Pentapetalae</taxon>
        <taxon>asterids</taxon>
        <taxon>lamiids</taxon>
        <taxon>Boraginales</taxon>
        <taxon>Boraginaceae</taxon>
        <taxon>Boraginoideae</taxon>
        <taxon>Lithospermeae</taxon>
        <taxon>Lithospermum</taxon>
    </lineage>
</organism>
<keyword evidence="3" id="KW-1185">Reference proteome</keyword>
<protein>
    <recommendedName>
        <fullName evidence="1">Reverse transcriptase Ty1/copia-type domain-containing protein</fullName>
    </recommendedName>
</protein>
<feature type="domain" description="Reverse transcriptase Ty1/copia-type" evidence="1">
    <location>
        <begin position="11"/>
        <end position="66"/>
    </location>
</feature>